<sequence>MSQELQGKVAIVTGAGRGIGEQAALKLAAAGAHVVVSDRDGDEAGAVAAALATPGSAHVGDLTADGVCDALVQHAVDTFGRLDIVVNNAGYAWDGPIHKVTDEQFQAMLDIHTVVPFRILRAAAPHLREPAKKERAEGIEVFRKVVNVVSLAGVMGNAGQVAYAAAKGGAVGLTRALAKEWGGHRINVNAVAFGLIETRLTADLPEAARQGLATHIPLGRGATADEAARGIYYLCSPASDYVHGQTLNVSGGLSVGMTG</sequence>
<name>A0A2T4UM64_9ACTN</name>
<proteinExistence type="inferred from homology"/>
<dbReference type="InterPro" id="IPR036291">
    <property type="entry name" value="NAD(P)-bd_dom_sf"/>
</dbReference>
<dbReference type="AlphaFoldDB" id="A0A2T4UM64"/>
<dbReference type="PANTHER" id="PTHR42760:SF133">
    <property type="entry name" value="3-OXOACYL-[ACYL-CARRIER-PROTEIN] REDUCTASE"/>
    <property type="match status" value="1"/>
</dbReference>
<keyword evidence="2" id="KW-0560">Oxidoreductase</keyword>
<dbReference type="EMBL" id="PYYB01000001">
    <property type="protein sequence ID" value="PTL60333.1"/>
    <property type="molecule type" value="Genomic_DNA"/>
</dbReference>
<dbReference type="GO" id="GO:0016616">
    <property type="term" value="F:oxidoreductase activity, acting on the CH-OH group of donors, NAD or NADP as acceptor"/>
    <property type="evidence" value="ECO:0007669"/>
    <property type="project" value="TreeGrafter"/>
</dbReference>
<evidence type="ECO:0000256" key="2">
    <source>
        <dbReference type="ARBA" id="ARBA00023002"/>
    </source>
</evidence>
<accession>A0A2T4UM64</accession>
<comment type="similarity">
    <text evidence="1">Belongs to the short-chain dehydrogenases/reductases (SDR) family.</text>
</comment>
<dbReference type="PRINTS" id="PR00080">
    <property type="entry name" value="SDRFAMILY"/>
</dbReference>
<dbReference type="Pfam" id="PF13561">
    <property type="entry name" value="adh_short_C2"/>
    <property type="match status" value="1"/>
</dbReference>
<dbReference type="SUPFAM" id="SSF51735">
    <property type="entry name" value="NAD(P)-binding Rossmann-fold domains"/>
    <property type="match status" value="1"/>
</dbReference>
<dbReference type="Gene3D" id="3.40.50.720">
    <property type="entry name" value="NAD(P)-binding Rossmann-like Domain"/>
    <property type="match status" value="1"/>
</dbReference>
<organism evidence="3 4">
    <name type="scientific">Paraconexibacter algicola</name>
    <dbReference type="NCBI Taxonomy" id="2133960"/>
    <lineage>
        <taxon>Bacteria</taxon>
        <taxon>Bacillati</taxon>
        <taxon>Actinomycetota</taxon>
        <taxon>Thermoleophilia</taxon>
        <taxon>Solirubrobacterales</taxon>
        <taxon>Paraconexibacteraceae</taxon>
        <taxon>Paraconexibacter</taxon>
    </lineage>
</organism>
<evidence type="ECO:0000313" key="4">
    <source>
        <dbReference type="Proteomes" id="UP000240739"/>
    </source>
</evidence>
<evidence type="ECO:0000313" key="3">
    <source>
        <dbReference type="EMBL" id="PTL60333.1"/>
    </source>
</evidence>
<dbReference type="GO" id="GO:0048038">
    <property type="term" value="F:quinone binding"/>
    <property type="evidence" value="ECO:0007669"/>
    <property type="project" value="TreeGrafter"/>
</dbReference>
<dbReference type="RefSeq" id="WP_107568978.1">
    <property type="nucleotide sequence ID" value="NZ_PYYB01000001.1"/>
</dbReference>
<dbReference type="InterPro" id="IPR002347">
    <property type="entry name" value="SDR_fam"/>
</dbReference>
<dbReference type="PANTHER" id="PTHR42760">
    <property type="entry name" value="SHORT-CHAIN DEHYDROGENASES/REDUCTASES FAMILY MEMBER"/>
    <property type="match status" value="1"/>
</dbReference>
<gene>
    <name evidence="3" type="ORF">C7Y72_12140</name>
</gene>
<dbReference type="PROSITE" id="PS00061">
    <property type="entry name" value="ADH_SHORT"/>
    <property type="match status" value="1"/>
</dbReference>
<dbReference type="OrthoDB" id="9804774at2"/>
<dbReference type="Proteomes" id="UP000240739">
    <property type="component" value="Unassembled WGS sequence"/>
</dbReference>
<protein>
    <submittedName>
        <fullName evidence="3">3-oxoacyl-ACP reductase</fullName>
    </submittedName>
</protein>
<dbReference type="InterPro" id="IPR020904">
    <property type="entry name" value="Sc_DH/Rdtase_CS"/>
</dbReference>
<dbReference type="GO" id="GO:0006633">
    <property type="term" value="P:fatty acid biosynthetic process"/>
    <property type="evidence" value="ECO:0007669"/>
    <property type="project" value="TreeGrafter"/>
</dbReference>
<evidence type="ECO:0000256" key="1">
    <source>
        <dbReference type="ARBA" id="ARBA00006484"/>
    </source>
</evidence>
<dbReference type="PRINTS" id="PR00081">
    <property type="entry name" value="GDHRDH"/>
</dbReference>
<dbReference type="FunFam" id="3.40.50.720:FF:000084">
    <property type="entry name" value="Short-chain dehydrogenase reductase"/>
    <property type="match status" value="1"/>
</dbReference>
<keyword evidence="4" id="KW-1185">Reference proteome</keyword>
<reference evidence="3 4" key="1">
    <citation type="submission" date="2018-03" db="EMBL/GenBank/DDBJ databases">
        <title>Aquarubrobacter algicola gen. nov., sp. nov., a novel actinobacterium isolated from shallow eutrophic lake during the end of cyanobacterial harmful algal blooms.</title>
        <authorList>
            <person name="Chun S.J."/>
        </authorList>
    </citation>
    <scope>NUCLEOTIDE SEQUENCE [LARGE SCALE GENOMIC DNA]</scope>
    <source>
        <strain evidence="3 4">Seoho-28</strain>
    </source>
</reference>
<comment type="caution">
    <text evidence="3">The sequence shown here is derived from an EMBL/GenBank/DDBJ whole genome shotgun (WGS) entry which is preliminary data.</text>
</comment>